<keyword evidence="2" id="KW-1185">Reference proteome</keyword>
<dbReference type="Proteomes" id="UP000823388">
    <property type="component" value="Chromosome 3K"/>
</dbReference>
<protein>
    <submittedName>
        <fullName evidence="1">Uncharacterized protein</fullName>
    </submittedName>
</protein>
<dbReference type="AlphaFoldDB" id="A0A8T0V382"/>
<comment type="caution">
    <text evidence="1">The sequence shown here is derived from an EMBL/GenBank/DDBJ whole genome shotgun (WGS) entry which is preliminary data.</text>
</comment>
<evidence type="ECO:0000313" key="1">
    <source>
        <dbReference type="EMBL" id="KAG2627946.1"/>
    </source>
</evidence>
<sequence>MEVAYSSSLTSPYRMSTSNLVFPGGGGLNTGAYRPRIRVRHSGSSRTPCPAAPCSVLLACPMFGPTPPPLPNH</sequence>
<gene>
    <name evidence="1" type="ORF">PVAP13_3KG266209</name>
</gene>
<organism evidence="1 2">
    <name type="scientific">Panicum virgatum</name>
    <name type="common">Blackwell switchgrass</name>
    <dbReference type="NCBI Taxonomy" id="38727"/>
    <lineage>
        <taxon>Eukaryota</taxon>
        <taxon>Viridiplantae</taxon>
        <taxon>Streptophyta</taxon>
        <taxon>Embryophyta</taxon>
        <taxon>Tracheophyta</taxon>
        <taxon>Spermatophyta</taxon>
        <taxon>Magnoliopsida</taxon>
        <taxon>Liliopsida</taxon>
        <taxon>Poales</taxon>
        <taxon>Poaceae</taxon>
        <taxon>PACMAD clade</taxon>
        <taxon>Panicoideae</taxon>
        <taxon>Panicodae</taxon>
        <taxon>Paniceae</taxon>
        <taxon>Panicinae</taxon>
        <taxon>Panicum</taxon>
        <taxon>Panicum sect. Hiantes</taxon>
    </lineage>
</organism>
<proteinExistence type="predicted"/>
<reference evidence="1" key="1">
    <citation type="submission" date="2020-05" db="EMBL/GenBank/DDBJ databases">
        <title>WGS assembly of Panicum virgatum.</title>
        <authorList>
            <person name="Lovell J.T."/>
            <person name="Jenkins J."/>
            <person name="Shu S."/>
            <person name="Juenger T.E."/>
            <person name="Schmutz J."/>
        </authorList>
    </citation>
    <scope>NUCLEOTIDE SEQUENCE</scope>
    <source>
        <strain evidence="1">AP13</strain>
    </source>
</reference>
<dbReference type="EMBL" id="CM029041">
    <property type="protein sequence ID" value="KAG2627946.1"/>
    <property type="molecule type" value="Genomic_DNA"/>
</dbReference>
<accession>A0A8T0V382</accession>
<name>A0A8T0V382_PANVG</name>
<evidence type="ECO:0000313" key="2">
    <source>
        <dbReference type="Proteomes" id="UP000823388"/>
    </source>
</evidence>